<accession>A0ABN5IT09</accession>
<gene>
    <name evidence="4" type="ORF">B7G68_06660</name>
</gene>
<proteinExistence type="predicted"/>
<dbReference type="PANTHER" id="PTHR48106:SF13">
    <property type="entry name" value="QUINONE OXIDOREDUCTASE-RELATED"/>
    <property type="match status" value="1"/>
</dbReference>
<protein>
    <submittedName>
        <fullName evidence="4">Alcohol dehydrogenase</fullName>
    </submittedName>
</protein>
<keyword evidence="5" id="KW-1185">Reference proteome</keyword>
<keyword evidence="1" id="KW-0521">NADP</keyword>
<dbReference type="InterPro" id="IPR011032">
    <property type="entry name" value="GroES-like_sf"/>
</dbReference>
<evidence type="ECO:0000313" key="5">
    <source>
        <dbReference type="Proteomes" id="UP000240527"/>
    </source>
</evidence>
<evidence type="ECO:0000313" key="4">
    <source>
        <dbReference type="EMBL" id="AVQ01558.1"/>
    </source>
</evidence>
<dbReference type="InterPro" id="IPR036291">
    <property type="entry name" value="NAD(P)-bd_dom_sf"/>
</dbReference>
<evidence type="ECO:0000256" key="1">
    <source>
        <dbReference type="ARBA" id="ARBA00022857"/>
    </source>
</evidence>
<feature type="domain" description="Enoyl reductase (ER)" evidence="3">
    <location>
        <begin position="14"/>
        <end position="338"/>
    </location>
</feature>
<dbReference type="Gene3D" id="3.40.50.720">
    <property type="entry name" value="NAD(P)-binding Rossmann-like Domain"/>
    <property type="match status" value="1"/>
</dbReference>
<sequence>MSATAFEMHMARTGGVEVLRGREVALPPPGPGEARVAIEAAGVAFADIVMRTGFYPGVKAPVTPGYDFVGRIEALGTGVEGFAVGQRVAALTVTGSYATRRNVDARLLVAAPEDAPAEALVAGVLNGLTAWQMFHRVAGSLTGEWVLVHGAAGGVGGLLLDLARLAGVRAIGTASSGKKTEVEAKGGVHLDYRAEAVAARAFEISGGGVVAAFDHVGGAHLKTASLAALRDGGTAVLYGGYDATKGGKARPGAMLKMLLADRLSALKLFSGSRGVVGYNVTSWRNARPEAYRQDLAEVLRLIGEGAIQPTIAKVLPLREAGEAQALLQSAKLAGKIVLKP</sequence>
<dbReference type="Proteomes" id="UP000240527">
    <property type="component" value="Chromosome"/>
</dbReference>
<dbReference type="Pfam" id="PF13602">
    <property type="entry name" value="ADH_zinc_N_2"/>
    <property type="match status" value="1"/>
</dbReference>
<dbReference type="SUPFAM" id="SSF51735">
    <property type="entry name" value="NAD(P)-binding Rossmann-fold domains"/>
    <property type="match status" value="1"/>
</dbReference>
<evidence type="ECO:0000259" key="3">
    <source>
        <dbReference type="SMART" id="SM00829"/>
    </source>
</evidence>
<keyword evidence="2" id="KW-0560">Oxidoreductase</keyword>
<dbReference type="Pfam" id="PF08240">
    <property type="entry name" value="ADH_N"/>
    <property type="match status" value="1"/>
</dbReference>
<dbReference type="EMBL" id="CP027850">
    <property type="protein sequence ID" value="AVQ01558.1"/>
    <property type="molecule type" value="Genomic_DNA"/>
</dbReference>
<dbReference type="RefSeq" id="WP_013078459.1">
    <property type="nucleotide sequence ID" value="NZ_CP027850.1"/>
</dbReference>
<dbReference type="Gene3D" id="3.90.180.10">
    <property type="entry name" value="Medium-chain alcohol dehydrogenases, catalytic domain"/>
    <property type="match status" value="1"/>
</dbReference>
<dbReference type="InterPro" id="IPR013154">
    <property type="entry name" value="ADH-like_N"/>
</dbReference>
<evidence type="ECO:0000256" key="2">
    <source>
        <dbReference type="ARBA" id="ARBA00023002"/>
    </source>
</evidence>
<organism evidence="4 5">
    <name type="scientific">Caulobacter segnis</name>
    <dbReference type="NCBI Taxonomy" id="88688"/>
    <lineage>
        <taxon>Bacteria</taxon>
        <taxon>Pseudomonadati</taxon>
        <taxon>Pseudomonadota</taxon>
        <taxon>Alphaproteobacteria</taxon>
        <taxon>Caulobacterales</taxon>
        <taxon>Caulobacteraceae</taxon>
        <taxon>Caulobacter</taxon>
    </lineage>
</organism>
<dbReference type="PANTHER" id="PTHR48106">
    <property type="entry name" value="QUINONE OXIDOREDUCTASE PIG3-RELATED"/>
    <property type="match status" value="1"/>
</dbReference>
<dbReference type="InterPro" id="IPR020843">
    <property type="entry name" value="ER"/>
</dbReference>
<name>A0ABN5IT09_9CAUL</name>
<dbReference type="SMART" id="SM00829">
    <property type="entry name" value="PKS_ER"/>
    <property type="match status" value="1"/>
</dbReference>
<reference evidence="4 5" key="1">
    <citation type="journal article" date="2015" name="Biotechnol. Bioeng.">
        <title>Genome sequence and phenotypic characterization of Caulobacter segnis.</title>
        <authorList>
            <person name="Patel S."/>
            <person name="Fletcher B."/>
            <person name="Scott D.C."/>
            <person name="Ely B."/>
        </authorList>
    </citation>
    <scope>NUCLEOTIDE SEQUENCE [LARGE SCALE GENOMIC DNA]</scope>
    <source>
        <strain evidence="4 5">TK0059</strain>
    </source>
</reference>
<dbReference type="SUPFAM" id="SSF50129">
    <property type="entry name" value="GroES-like"/>
    <property type="match status" value="1"/>
</dbReference>